<evidence type="ECO:0000259" key="8">
    <source>
        <dbReference type="PROSITE" id="PS00651"/>
    </source>
</evidence>
<evidence type="ECO:0000313" key="9">
    <source>
        <dbReference type="EMBL" id="RZO06785.1"/>
    </source>
</evidence>
<dbReference type="GO" id="GO:0006412">
    <property type="term" value="P:translation"/>
    <property type="evidence" value="ECO:0007669"/>
    <property type="project" value="UniProtKB-UniRule"/>
</dbReference>
<evidence type="ECO:0000256" key="7">
    <source>
        <dbReference type="HAMAP-Rule" id="MF_00503"/>
    </source>
</evidence>
<dbReference type="Pfam" id="PF01281">
    <property type="entry name" value="Ribosomal_L9_N"/>
    <property type="match status" value="1"/>
</dbReference>
<comment type="similarity">
    <text evidence="1 7">Belongs to the bacterial ribosomal protein bL9 family.</text>
</comment>
<dbReference type="HAMAP" id="MF_00503">
    <property type="entry name" value="Ribosomal_bL9"/>
    <property type="match status" value="1"/>
</dbReference>
<sequence length="149" mass="16157">MEVVLLEKIGRLGDIGDTVKVKAGFGRNYLVPQGKAVYATKKNLEIFESRRADLEKQEAEKLKVAQERSEKIASLGAIKITAVVGEEGKLFGSVGAREIEEAINLIGGEVSKNEINLPDGAYKQIGEYSVDIQLHSDVTVSVGILIESE</sequence>
<dbReference type="EMBL" id="SHBO01000020">
    <property type="protein sequence ID" value="RZO06785.1"/>
    <property type="molecule type" value="Genomic_DNA"/>
</dbReference>
<dbReference type="NCBIfam" id="TIGR00158">
    <property type="entry name" value="L9"/>
    <property type="match status" value="1"/>
</dbReference>
<dbReference type="GO" id="GO:1990904">
    <property type="term" value="C:ribonucleoprotein complex"/>
    <property type="evidence" value="ECO:0007669"/>
    <property type="project" value="UniProtKB-KW"/>
</dbReference>
<feature type="domain" description="Ribosomal protein L9" evidence="8">
    <location>
        <begin position="13"/>
        <end position="40"/>
    </location>
</feature>
<dbReference type="SUPFAM" id="SSF55653">
    <property type="entry name" value="Ribosomal protein L9 C-domain"/>
    <property type="match status" value="1"/>
</dbReference>
<dbReference type="GO" id="GO:0005840">
    <property type="term" value="C:ribosome"/>
    <property type="evidence" value="ECO:0007669"/>
    <property type="project" value="UniProtKB-KW"/>
</dbReference>
<dbReference type="Gene3D" id="3.40.5.10">
    <property type="entry name" value="Ribosomal protein L9, N-terminal domain"/>
    <property type="match status" value="1"/>
</dbReference>
<dbReference type="GO" id="GO:0003735">
    <property type="term" value="F:structural constituent of ribosome"/>
    <property type="evidence" value="ECO:0007669"/>
    <property type="project" value="InterPro"/>
</dbReference>
<comment type="caution">
    <text evidence="9">The sequence shown here is derived from an EMBL/GenBank/DDBJ whole genome shotgun (WGS) entry which is preliminary data.</text>
</comment>
<evidence type="ECO:0000256" key="1">
    <source>
        <dbReference type="ARBA" id="ARBA00010605"/>
    </source>
</evidence>
<evidence type="ECO:0000256" key="2">
    <source>
        <dbReference type="ARBA" id="ARBA00022730"/>
    </source>
</evidence>
<dbReference type="GO" id="GO:0019843">
    <property type="term" value="F:rRNA binding"/>
    <property type="evidence" value="ECO:0007669"/>
    <property type="project" value="UniProtKB-UniRule"/>
</dbReference>
<dbReference type="PROSITE" id="PS00651">
    <property type="entry name" value="RIBOSOMAL_L9"/>
    <property type="match status" value="1"/>
</dbReference>
<keyword evidence="3 7" id="KW-0694">RNA-binding</keyword>
<gene>
    <name evidence="7" type="primary">rplI</name>
    <name evidence="9" type="ORF">EVB02_02205</name>
</gene>
<keyword evidence="2 7" id="KW-0699">rRNA-binding</keyword>
<dbReference type="Proteomes" id="UP000318148">
    <property type="component" value="Unassembled WGS sequence"/>
</dbReference>
<name>A0A520LM55_9GAMM</name>
<evidence type="ECO:0000256" key="6">
    <source>
        <dbReference type="ARBA" id="ARBA00035292"/>
    </source>
</evidence>
<keyword evidence="5 7" id="KW-0687">Ribonucleoprotein</keyword>
<proteinExistence type="inferred from homology"/>
<protein>
    <recommendedName>
        <fullName evidence="6 7">Large ribosomal subunit protein bL9</fullName>
    </recommendedName>
</protein>
<accession>A0A520LM55</accession>
<dbReference type="InterPro" id="IPR020069">
    <property type="entry name" value="Ribosomal_bL9_C"/>
</dbReference>
<evidence type="ECO:0000256" key="4">
    <source>
        <dbReference type="ARBA" id="ARBA00022980"/>
    </source>
</evidence>
<dbReference type="Gene3D" id="3.10.430.100">
    <property type="entry name" value="Ribosomal protein L9, C-terminal domain"/>
    <property type="match status" value="1"/>
</dbReference>
<evidence type="ECO:0000313" key="10">
    <source>
        <dbReference type="Proteomes" id="UP000318148"/>
    </source>
</evidence>
<dbReference type="AlphaFoldDB" id="A0A520LM55"/>
<evidence type="ECO:0000256" key="5">
    <source>
        <dbReference type="ARBA" id="ARBA00023274"/>
    </source>
</evidence>
<dbReference type="InterPro" id="IPR020070">
    <property type="entry name" value="Ribosomal_bL9_N"/>
</dbReference>
<reference evidence="9 10" key="1">
    <citation type="submission" date="2019-02" db="EMBL/GenBank/DDBJ databases">
        <title>Prokaryotic population dynamics and viral predation in marine succession experiment using metagenomics: the confinement effect.</title>
        <authorList>
            <person name="Haro-Moreno J.M."/>
            <person name="Rodriguez-Valera F."/>
            <person name="Lopez-Perez M."/>
        </authorList>
    </citation>
    <scope>NUCLEOTIDE SEQUENCE [LARGE SCALE GENOMIC DNA]</scope>
    <source>
        <strain evidence="9">MED-G169</strain>
    </source>
</reference>
<dbReference type="InterPro" id="IPR009027">
    <property type="entry name" value="Ribosomal_bL9/RNase_H1_N"/>
</dbReference>
<evidence type="ECO:0000256" key="3">
    <source>
        <dbReference type="ARBA" id="ARBA00022884"/>
    </source>
</evidence>
<dbReference type="SUPFAM" id="SSF55658">
    <property type="entry name" value="L9 N-domain-like"/>
    <property type="match status" value="1"/>
</dbReference>
<dbReference type="InterPro" id="IPR036791">
    <property type="entry name" value="Ribosomal_bL9_C_sf"/>
</dbReference>
<dbReference type="Pfam" id="PF03948">
    <property type="entry name" value="Ribosomal_L9_C"/>
    <property type="match status" value="1"/>
</dbReference>
<comment type="function">
    <text evidence="7">Binds to the 23S rRNA.</text>
</comment>
<dbReference type="InterPro" id="IPR020594">
    <property type="entry name" value="Ribosomal_bL9_bac/chp"/>
</dbReference>
<dbReference type="PANTHER" id="PTHR21368">
    <property type="entry name" value="50S RIBOSOMAL PROTEIN L9"/>
    <property type="match status" value="1"/>
</dbReference>
<keyword evidence="4 7" id="KW-0689">Ribosomal protein</keyword>
<dbReference type="InterPro" id="IPR000244">
    <property type="entry name" value="Ribosomal_bL9"/>
</dbReference>
<dbReference type="InterPro" id="IPR036935">
    <property type="entry name" value="Ribosomal_bL9_N_sf"/>
</dbReference>
<organism evidence="9 10">
    <name type="scientific">SAR92 clade bacterium</name>
    <dbReference type="NCBI Taxonomy" id="2315479"/>
    <lineage>
        <taxon>Bacteria</taxon>
        <taxon>Pseudomonadati</taxon>
        <taxon>Pseudomonadota</taxon>
        <taxon>Gammaproteobacteria</taxon>
        <taxon>Cellvibrionales</taxon>
        <taxon>Porticoccaceae</taxon>
        <taxon>SAR92 clade</taxon>
    </lineage>
</organism>